<dbReference type="PANTHER" id="PTHR46797:SF1">
    <property type="entry name" value="METHYLPHOSPHONATE SYNTHASE"/>
    <property type="match status" value="1"/>
</dbReference>
<dbReference type="RefSeq" id="WP_135434891.1">
    <property type="nucleotide sequence ID" value="NZ_SRLA01000003.1"/>
</dbReference>
<dbReference type="GO" id="GO:0003700">
    <property type="term" value="F:DNA-binding transcription factor activity"/>
    <property type="evidence" value="ECO:0007669"/>
    <property type="project" value="TreeGrafter"/>
</dbReference>
<dbReference type="InterPro" id="IPR050807">
    <property type="entry name" value="TransReg_Diox_bact_type"/>
</dbReference>
<keyword evidence="4" id="KW-1185">Reference proteome</keyword>
<gene>
    <name evidence="3" type="ORF">EU556_14625</name>
</gene>
<dbReference type="CDD" id="cd00093">
    <property type="entry name" value="HTH_XRE"/>
    <property type="match status" value="1"/>
</dbReference>
<keyword evidence="1" id="KW-0238">DNA-binding</keyword>
<dbReference type="GO" id="GO:0005829">
    <property type="term" value="C:cytosol"/>
    <property type="evidence" value="ECO:0007669"/>
    <property type="project" value="TreeGrafter"/>
</dbReference>
<dbReference type="SMART" id="SM00530">
    <property type="entry name" value="HTH_XRE"/>
    <property type="match status" value="1"/>
</dbReference>
<proteinExistence type="predicted"/>
<comment type="caution">
    <text evidence="3">The sequence shown here is derived from an EMBL/GenBank/DDBJ whole genome shotgun (WGS) entry which is preliminary data.</text>
</comment>
<reference evidence="3 4" key="1">
    <citation type="submission" date="2019-04" db="EMBL/GenBank/DDBJ databases">
        <authorList>
            <person name="Feng G."/>
            <person name="Zhang J."/>
            <person name="Zhu H."/>
        </authorList>
    </citation>
    <scope>NUCLEOTIDE SEQUENCE [LARGE SCALE GENOMIC DNA]</scope>
    <source>
        <strain evidence="3 4">92R-1</strain>
    </source>
</reference>
<dbReference type="GO" id="GO:0003677">
    <property type="term" value="F:DNA binding"/>
    <property type="evidence" value="ECO:0007669"/>
    <property type="project" value="UniProtKB-KW"/>
</dbReference>
<evidence type="ECO:0000256" key="1">
    <source>
        <dbReference type="ARBA" id="ARBA00023125"/>
    </source>
</evidence>
<feature type="domain" description="HTH cro/C1-type" evidence="2">
    <location>
        <begin position="18"/>
        <end position="72"/>
    </location>
</feature>
<name>A0A4Z0P4E7_9BACT</name>
<dbReference type="SUPFAM" id="SSF47413">
    <property type="entry name" value="lambda repressor-like DNA-binding domains"/>
    <property type="match status" value="1"/>
</dbReference>
<evidence type="ECO:0000313" key="4">
    <source>
        <dbReference type="Proteomes" id="UP000298337"/>
    </source>
</evidence>
<evidence type="ECO:0000313" key="3">
    <source>
        <dbReference type="EMBL" id="TGE06099.1"/>
    </source>
</evidence>
<organism evidence="3 4">
    <name type="scientific">Hymenobacter fodinae</name>
    <dbReference type="NCBI Taxonomy" id="2510796"/>
    <lineage>
        <taxon>Bacteria</taxon>
        <taxon>Pseudomonadati</taxon>
        <taxon>Bacteroidota</taxon>
        <taxon>Cytophagia</taxon>
        <taxon>Cytophagales</taxon>
        <taxon>Hymenobacteraceae</taxon>
        <taxon>Hymenobacter</taxon>
    </lineage>
</organism>
<dbReference type="Pfam" id="PF01381">
    <property type="entry name" value="HTH_3"/>
    <property type="match status" value="1"/>
</dbReference>
<evidence type="ECO:0000259" key="2">
    <source>
        <dbReference type="PROSITE" id="PS50943"/>
    </source>
</evidence>
<dbReference type="OrthoDB" id="680346at2"/>
<dbReference type="PANTHER" id="PTHR46797">
    <property type="entry name" value="HTH-TYPE TRANSCRIPTIONAL REGULATOR"/>
    <property type="match status" value="1"/>
</dbReference>
<dbReference type="AlphaFoldDB" id="A0A4Z0P4E7"/>
<accession>A0A4Z0P4E7</accession>
<protein>
    <submittedName>
        <fullName evidence="3">XRE family transcriptional regulator</fullName>
    </submittedName>
</protein>
<dbReference type="PROSITE" id="PS50943">
    <property type="entry name" value="HTH_CROC1"/>
    <property type="match status" value="1"/>
</dbReference>
<dbReference type="EMBL" id="SRLA01000003">
    <property type="protein sequence ID" value="TGE06099.1"/>
    <property type="molecule type" value="Genomic_DNA"/>
</dbReference>
<dbReference type="InterPro" id="IPR001387">
    <property type="entry name" value="Cro/C1-type_HTH"/>
</dbReference>
<dbReference type="InterPro" id="IPR010982">
    <property type="entry name" value="Lambda_DNA-bd_dom_sf"/>
</dbReference>
<sequence length="82" mass="9350">MNKRAKNRKGIEAFGSHLRQLREQRNLSQQAIADIADISKLTVQRIELAKVAVTVDVLISLAHGLQIPMRELMNFELPTEER</sequence>
<dbReference type="Proteomes" id="UP000298337">
    <property type="component" value="Unassembled WGS sequence"/>
</dbReference>
<dbReference type="Gene3D" id="1.10.260.40">
    <property type="entry name" value="lambda repressor-like DNA-binding domains"/>
    <property type="match status" value="1"/>
</dbReference>